<evidence type="ECO:0000313" key="4">
    <source>
        <dbReference type="Proteomes" id="UP001362999"/>
    </source>
</evidence>
<feature type="transmembrane region" description="Helical" evidence="2">
    <location>
        <begin position="67"/>
        <end position="89"/>
    </location>
</feature>
<feature type="region of interest" description="Disordered" evidence="1">
    <location>
        <begin position="737"/>
        <end position="801"/>
    </location>
</feature>
<evidence type="ECO:0000313" key="3">
    <source>
        <dbReference type="EMBL" id="KAK7040534.1"/>
    </source>
</evidence>
<feature type="region of interest" description="Disordered" evidence="1">
    <location>
        <begin position="244"/>
        <end position="273"/>
    </location>
</feature>
<feature type="compositionally biased region" description="Polar residues" evidence="1">
    <location>
        <begin position="737"/>
        <end position="751"/>
    </location>
</feature>
<feature type="region of interest" description="Disordered" evidence="1">
    <location>
        <begin position="405"/>
        <end position="429"/>
    </location>
</feature>
<dbReference type="AlphaFoldDB" id="A0AAW0CPW9"/>
<name>A0AAW0CPW9_9AGAR</name>
<feature type="region of interest" description="Disordered" evidence="1">
    <location>
        <begin position="170"/>
        <end position="189"/>
    </location>
</feature>
<feature type="compositionally biased region" description="Polar residues" evidence="1">
    <location>
        <begin position="410"/>
        <end position="429"/>
    </location>
</feature>
<organism evidence="3 4">
    <name type="scientific">Favolaschia claudopus</name>
    <dbReference type="NCBI Taxonomy" id="2862362"/>
    <lineage>
        <taxon>Eukaryota</taxon>
        <taxon>Fungi</taxon>
        <taxon>Dikarya</taxon>
        <taxon>Basidiomycota</taxon>
        <taxon>Agaricomycotina</taxon>
        <taxon>Agaricomycetes</taxon>
        <taxon>Agaricomycetidae</taxon>
        <taxon>Agaricales</taxon>
        <taxon>Marasmiineae</taxon>
        <taxon>Mycenaceae</taxon>
        <taxon>Favolaschia</taxon>
    </lineage>
</organism>
<gene>
    <name evidence="3" type="ORF">R3P38DRAFT_3349002</name>
</gene>
<feature type="compositionally biased region" description="Basic residues" evidence="1">
    <location>
        <begin position="773"/>
        <end position="784"/>
    </location>
</feature>
<keyword evidence="2" id="KW-0472">Membrane</keyword>
<dbReference type="Proteomes" id="UP001362999">
    <property type="component" value="Unassembled WGS sequence"/>
</dbReference>
<sequence>MMKGESKSEKLPIPDTGVELSRSVWWCLRSACSLPPSPNFFYRLALRRHSGGPGSASLDIAAFKVPIFAAILTAGFLGWGLSAPSIFGFDSLPPPTSPKFDRLWSGCRWVKNSRFSAEITELGIDVFNSGFSMVLIFFPLTGILREYWIRRDYLSPNRETCSQIRTRSIGGSSAARVDETACGPPPPLQPPSPALLDVSLSSPLRQLQLSSSSQQAQLYRTFLTNSSFSRLNLRFLKISTSASSRPPTLNHRSGVPLDNTPLALTRSPAPPQDVNARVNARRASCLVNPQPPANEMSHRVHWSSHRAAAVCFDYLHQRLVKKKNVCFFNLNLAAGRQATPSRTQNQRRITSLRYYRLLPSSSAAQRRVVLRVRINVRQAGHGPGAKPPAGSLHVLRFKSPALASIVPPSHDSTPRSGGSFDTISRRPTSGTHAWARAAGRLTPPSTIQASSSGVTGVSFVRCRCRRRRREAAQRLEYIDRGPASGTYSWLTPPPSSNRGTFAFTHLDAHAVHKRRAWSSNIHAALPPTVLTLYNDVPRAGRKLGDFFSTGSGRRQANPALDASSIVFTTRLRSALSSSSSPRRVAALTLDYMFRHPPSDISALTIQKDDRPPMITVWIVARRASYVPNVDYTTNRRPPTNHYYMNRLPARGQTLITRRIVVRRATLATGILGDTNIEYTTYRRPASDLWSGIFRATRTSMTRRINVRRATSWYQEEIDVLSTWWNSGLKNLNILTRTPNSRELTRQGASPTPTSPNPQVPLFTSPKRAWSKLPRPKVPGKRLHASPKIDFSPTLDNQTPNNLFLNMARARAERYK</sequence>
<keyword evidence="2" id="KW-1133">Transmembrane helix</keyword>
<comment type="caution">
    <text evidence="3">The sequence shown here is derived from an EMBL/GenBank/DDBJ whole genome shotgun (WGS) entry which is preliminary data.</text>
</comment>
<keyword evidence="4" id="KW-1185">Reference proteome</keyword>
<accession>A0AAW0CPW9</accession>
<dbReference type="EMBL" id="JAWWNJ010000015">
    <property type="protein sequence ID" value="KAK7040534.1"/>
    <property type="molecule type" value="Genomic_DNA"/>
</dbReference>
<proteinExistence type="predicted"/>
<protein>
    <submittedName>
        <fullName evidence="3">Uncharacterized protein</fullName>
    </submittedName>
</protein>
<evidence type="ECO:0000256" key="2">
    <source>
        <dbReference type="SAM" id="Phobius"/>
    </source>
</evidence>
<evidence type="ECO:0000256" key="1">
    <source>
        <dbReference type="SAM" id="MobiDB-lite"/>
    </source>
</evidence>
<reference evidence="3 4" key="1">
    <citation type="journal article" date="2024" name="J Genomics">
        <title>Draft genome sequencing and assembly of Favolaschia claudopus CIRM-BRFM 2984 isolated from oak limbs.</title>
        <authorList>
            <person name="Navarro D."/>
            <person name="Drula E."/>
            <person name="Chaduli D."/>
            <person name="Cazenave R."/>
            <person name="Ahrendt S."/>
            <person name="Wang J."/>
            <person name="Lipzen A."/>
            <person name="Daum C."/>
            <person name="Barry K."/>
            <person name="Grigoriev I.V."/>
            <person name="Favel A."/>
            <person name="Rosso M.N."/>
            <person name="Martin F."/>
        </authorList>
    </citation>
    <scope>NUCLEOTIDE SEQUENCE [LARGE SCALE GENOMIC DNA]</scope>
    <source>
        <strain evidence="3 4">CIRM-BRFM 2984</strain>
    </source>
</reference>
<keyword evidence="2" id="KW-0812">Transmembrane</keyword>